<proteinExistence type="predicted"/>
<dbReference type="InterPro" id="IPR036282">
    <property type="entry name" value="Glutathione-S-Trfase_C_sf"/>
</dbReference>
<dbReference type="GO" id="GO:0006749">
    <property type="term" value="P:glutathione metabolic process"/>
    <property type="evidence" value="ECO:0007669"/>
    <property type="project" value="TreeGrafter"/>
</dbReference>
<dbReference type="Pfam" id="PF14497">
    <property type="entry name" value="GST_C_3"/>
    <property type="match status" value="1"/>
</dbReference>
<evidence type="ECO:0000259" key="1">
    <source>
        <dbReference type="PROSITE" id="PS50405"/>
    </source>
</evidence>
<keyword evidence="3" id="KW-1185">Reference proteome</keyword>
<evidence type="ECO:0000313" key="3">
    <source>
        <dbReference type="Proteomes" id="UP000589896"/>
    </source>
</evidence>
<dbReference type="Gene3D" id="3.40.30.10">
    <property type="entry name" value="Glutaredoxin"/>
    <property type="match status" value="1"/>
</dbReference>
<dbReference type="InterPro" id="IPR036249">
    <property type="entry name" value="Thioredoxin-like_sf"/>
</dbReference>
<evidence type="ECO:0000313" key="2">
    <source>
        <dbReference type="EMBL" id="NYZ62358.1"/>
    </source>
</evidence>
<gene>
    <name evidence="2" type="ORF">H0E82_06225</name>
</gene>
<dbReference type="InterPro" id="IPR050213">
    <property type="entry name" value="GST_superfamily"/>
</dbReference>
<dbReference type="CDD" id="cd03192">
    <property type="entry name" value="GST_C_Sigma_like"/>
    <property type="match status" value="1"/>
</dbReference>
<sequence>MHYQLYYWTGLQGRGEFVRLALEDAGARYTDVARVDGDAALQPFLEGRCDGARPFAPPFLRADDLVIAQVANILHFLGPRLDLVPGGEAARLQALQLQLTIADLVTEVHDSHHPIASADYYEDQRDAAKQRAADLRQHRLPKFLGYFEQVVARGGGHALGAHSYVDLSLFQLVRGLDYAYPEAMAALSPRLPGLRALEARVAERPNIAAYLASTRRLPFNTSGIFRHYPELDGAITADTGESS</sequence>
<dbReference type="RefSeq" id="WP_180544579.1">
    <property type="nucleotide sequence ID" value="NZ_JACCJZ010000013.1"/>
</dbReference>
<feature type="domain" description="GST C-terminal" evidence="1">
    <location>
        <begin position="87"/>
        <end position="231"/>
    </location>
</feature>
<keyword evidence="2" id="KW-0808">Transferase</keyword>
<reference evidence="2 3" key="1">
    <citation type="submission" date="2020-07" db="EMBL/GenBank/DDBJ databases">
        <title>isolation of Luteimonas sp. SJ-16.</title>
        <authorList>
            <person name="Huang X.-X."/>
            <person name="Xu L."/>
            <person name="Sun J.-Q."/>
        </authorList>
    </citation>
    <scope>NUCLEOTIDE SEQUENCE [LARGE SCALE GENOMIC DNA]</scope>
    <source>
        <strain evidence="2 3">SJ-16</strain>
    </source>
</reference>
<dbReference type="Proteomes" id="UP000589896">
    <property type="component" value="Unassembled WGS sequence"/>
</dbReference>
<dbReference type="PANTHER" id="PTHR11571:SF263">
    <property type="entry name" value="GLUTATHIONE S-TRANSFERASE"/>
    <property type="match status" value="1"/>
</dbReference>
<accession>A0A7Z0QRX4</accession>
<dbReference type="Gene3D" id="1.20.1050.10">
    <property type="match status" value="1"/>
</dbReference>
<dbReference type="AlphaFoldDB" id="A0A7Z0QRX4"/>
<name>A0A7Z0QRX4_9GAMM</name>
<dbReference type="SUPFAM" id="SSF52833">
    <property type="entry name" value="Thioredoxin-like"/>
    <property type="match status" value="1"/>
</dbReference>
<protein>
    <submittedName>
        <fullName evidence="2">Glutathione S-transferase</fullName>
    </submittedName>
</protein>
<dbReference type="GO" id="GO:0004364">
    <property type="term" value="F:glutathione transferase activity"/>
    <property type="evidence" value="ECO:0007669"/>
    <property type="project" value="TreeGrafter"/>
</dbReference>
<dbReference type="EMBL" id="JACCJZ010000013">
    <property type="protein sequence ID" value="NYZ62358.1"/>
    <property type="molecule type" value="Genomic_DNA"/>
</dbReference>
<dbReference type="InterPro" id="IPR004046">
    <property type="entry name" value="GST_C"/>
</dbReference>
<dbReference type="PROSITE" id="PS50405">
    <property type="entry name" value="GST_CTER"/>
    <property type="match status" value="1"/>
</dbReference>
<dbReference type="InterPro" id="IPR010987">
    <property type="entry name" value="Glutathione-S-Trfase_C-like"/>
</dbReference>
<organism evidence="2 3">
    <name type="scientific">Luteimonas deserti</name>
    <dbReference type="NCBI Taxonomy" id="2752306"/>
    <lineage>
        <taxon>Bacteria</taxon>
        <taxon>Pseudomonadati</taxon>
        <taxon>Pseudomonadota</taxon>
        <taxon>Gammaproteobacteria</taxon>
        <taxon>Lysobacterales</taxon>
        <taxon>Lysobacteraceae</taxon>
        <taxon>Luteimonas</taxon>
    </lineage>
</organism>
<dbReference type="PANTHER" id="PTHR11571">
    <property type="entry name" value="GLUTATHIONE S-TRANSFERASE"/>
    <property type="match status" value="1"/>
</dbReference>
<dbReference type="SUPFAM" id="SSF47616">
    <property type="entry name" value="GST C-terminal domain-like"/>
    <property type="match status" value="1"/>
</dbReference>
<dbReference type="CDD" id="cd03039">
    <property type="entry name" value="GST_N_Sigma_like"/>
    <property type="match status" value="1"/>
</dbReference>
<comment type="caution">
    <text evidence="2">The sequence shown here is derived from an EMBL/GenBank/DDBJ whole genome shotgun (WGS) entry which is preliminary data.</text>
</comment>